<evidence type="ECO:0008006" key="4">
    <source>
        <dbReference type="Google" id="ProtNLM"/>
    </source>
</evidence>
<gene>
    <name evidence="2" type="ORF">Q0590_15010</name>
</gene>
<feature type="signal peptide" evidence="1">
    <location>
        <begin position="1"/>
        <end position="20"/>
    </location>
</feature>
<name>A0ABT8R666_9BACT</name>
<organism evidence="2 3">
    <name type="scientific">Rhodocytophaga aerolata</name>
    <dbReference type="NCBI Taxonomy" id="455078"/>
    <lineage>
        <taxon>Bacteria</taxon>
        <taxon>Pseudomonadati</taxon>
        <taxon>Bacteroidota</taxon>
        <taxon>Cytophagia</taxon>
        <taxon>Cytophagales</taxon>
        <taxon>Rhodocytophagaceae</taxon>
        <taxon>Rhodocytophaga</taxon>
    </lineage>
</organism>
<dbReference type="PANTHER" id="PTHR41339:SF1">
    <property type="entry name" value="SECRETED PROTEIN"/>
    <property type="match status" value="1"/>
</dbReference>
<evidence type="ECO:0000313" key="2">
    <source>
        <dbReference type="EMBL" id="MDO1447577.1"/>
    </source>
</evidence>
<dbReference type="RefSeq" id="WP_302038380.1">
    <property type="nucleotide sequence ID" value="NZ_JAUKPO010000007.1"/>
</dbReference>
<dbReference type="PROSITE" id="PS51257">
    <property type="entry name" value="PROKAR_LIPOPROTEIN"/>
    <property type="match status" value="1"/>
</dbReference>
<comment type="caution">
    <text evidence="2">The sequence shown here is derived from an EMBL/GenBank/DDBJ whole genome shotgun (WGS) entry which is preliminary data.</text>
</comment>
<dbReference type="PANTHER" id="PTHR41339">
    <property type="entry name" value="LIPL48"/>
    <property type="match status" value="1"/>
</dbReference>
<reference evidence="2" key="1">
    <citation type="submission" date="2023-07" db="EMBL/GenBank/DDBJ databases">
        <title>The genome sequence of Rhodocytophaga aerolata KACC 12507.</title>
        <authorList>
            <person name="Zhang X."/>
        </authorList>
    </citation>
    <scope>NUCLEOTIDE SEQUENCE</scope>
    <source>
        <strain evidence="2">KACC 12507</strain>
    </source>
</reference>
<keyword evidence="3" id="KW-1185">Reference proteome</keyword>
<evidence type="ECO:0000313" key="3">
    <source>
        <dbReference type="Proteomes" id="UP001168528"/>
    </source>
</evidence>
<feature type="chain" id="PRO_5045055156" description="T9SS C-terminal target domain-containing protein" evidence="1">
    <location>
        <begin position="21"/>
        <end position="475"/>
    </location>
</feature>
<protein>
    <recommendedName>
        <fullName evidence="4">T9SS C-terminal target domain-containing protein</fullName>
    </recommendedName>
</protein>
<keyword evidence="1" id="KW-0732">Signal</keyword>
<sequence length="475" mass="50196">MKKILRFALMGLLVSTFACKDDDPDPIDAGETELVLLSGNLTTQTLDATKQYLIQGQTFVQDGQVLTVPAGTVIYGERRSKGTLIINEGGRIVAEGTADNPIVFTSNQAEGERDRGDWGGVIILGKANVNQNRPAIEGISPEARYGTQGSTTNDGDNSGVLRYVRIEFAGIELTPNNETNSLTLGAVGNGTVIENVQVSYGGDDGFEWFGGTVNCKNLISYSTWDDDFDVDFGYSGNVQFGLAVRNPSYADQSGSNGFEVDNDATGSAAIPLTSAVFSNMTILGPRVNTGSSLNANYQNALHIRRNAAISIFNSVISGFPTGLRMDGANTITNYTAGSGILANNTLIAIGSRSAAATPFATDQAAIGTAGIEAAWAASGNELVLNTPPADNNAAATKPDYAANNINEQWFFSSFALGEYPANPGFTMTSVKSADFTNPKISGAFFDKVAYRGAIGTTDWTDGWSDFNPVNAQYAQ</sequence>
<proteinExistence type="predicted"/>
<evidence type="ECO:0000256" key="1">
    <source>
        <dbReference type="SAM" id="SignalP"/>
    </source>
</evidence>
<accession>A0ABT8R666</accession>
<dbReference type="Proteomes" id="UP001168528">
    <property type="component" value="Unassembled WGS sequence"/>
</dbReference>
<dbReference type="EMBL" id="JAUKPO010000007">
    <property type="protein sequence ID" value="MDO1447577.1"/>
    <property type="molecule type" value="Genomic_DNA"/>
</dbReference>